<keyword evidence="3" id="KW-0812">Transmembrane</keyword>
<dbReference type="InterPro" id="IPR055282">
    <property type="entry name" value="PPI1-4"/>
</dbReference>
<evidence type="ECO:0000256" key="8">
    <source>
        <dbReference type="SAM" id="Coils"/>
    </source>
</evidence>
<feature type="compositionally biased region" description="Polar residues" evidence="9">
    <location>
        <begin position="311"/>
        <end position="325"/>
    </location>
</feature>
<dbReference type="Gene3D" id="1.10.287.1490">
    <property type="match status" value="1"/>
</dbReference>
<name>A0AAP0Q0B1_9MAGN</name>
<protein>
    <submittedName>
        <fullName evidence="10">Uncharacterized protein</fullName>
    </submittedName>
</protein>
<feature type="coiled-coil region" evidence="8">
    <location>
        <begin position="450"/>
        <end position="514"/>
    </location>
</feature>
<evidence type="ECO:0000256" key="6">
    <source>
        <dbReference type="ARBA" id="ARBA00023136"/>
    </source>
</evidence>
<keyword evidence="11" id="KW-1185">Reference proteome</keyword>
<comment type="similarity">
    <text evidence="7">Belongs to the plant Proton pump-interactor protein family.</text>
</comment>
<keyword evidence="2" id="KW-1003">Cell membrane</keyword>
<keyword evidence="5 8" id="KW-0175">Coiled coil</keyword>
<evidence type="ECO:0000313" key="11">
    <source>
        <dbReference type="Proteomes" id="UP001420932"/>
    </source>
</evidence>
<evidence type="ECO:0000256" key="5">
    <source>
        <dbReference type="ARBA" id="ARBA00023054"/>
    </source>
</evidence>
<feature type="region of interest" description="Disordered" evidence="9">
    <location>
        <begin position="1"/>
        <end position="65"/>
    </location>
</feature>
<feature type="compositionally biased region" description="Polar residues" evidence="9">
    <location>
        <begin position="16"/>
        <end position="27"/>
    </location>
</feature>
<evidence type="ECO:0000313" key="10">
    <source>
        <dbReference type="EMBL" id="KAK9162190.1"/>
    </source>
</evidence>
<gene>
    <name evidence="10" type="ORF">Syun_003092</name>
</gene>
<dbReference type="GO" id="GO:0005886">
    <property type="term" value="C:plasma membrane"/>
    <property type="evidence" value="ECO:0007669"/>
    <property type="project" value="UniProtKB-SubCell"/>
</dbReference>
<dbReference type="AlphaFoldDB" id="A0AAP0Q0B1"/>
<reference evidence="10 11" key="1">
    <citation type="submission" date="2024-01" db="EMBL/GenBank/DDBJ databases">
        <title>Genome assemblies of Stephania.</title>
        <authorList>
            <person name="Yang L."/>
        </authorList>
    </citation>
    <scope>NUCLEOTIDE SEQUENCE [LARGE SCALE GENOMIC DNA]</scope>
    <source>
        <strain evidence="10">YNDBR</strain>
        <tissue evidence="10">Leaf</tissue>
    </source>
</reference>
<keyword evidence="6" id="KW-0472">Membrane</keyword>
<evidence type="ECO:0000256" key="7">
    <source>
        <dbReference type="ARBA" id="ARBA00038080"/>
    </source>
</evidence>
<sequence length="531" mass="59239">MSVSATPVQNHDDQSQSHVQTVASSNGDAKEEDTNGFQTNEEEEEEEEEDNKLEEQTEMDSSVVDTGLVDLDSRINGGKEGGQLVSHTVLHDHTEQVVRENGLDVDIAAHDVDSEAMNGFNANGVHLESETMDWDDKDETNVPACQADIVVVTHNLEEAHEDAATSDTIQTQSEYKLVDESVQNSEISAISAPPAVAVKQIIMFGNISAEYGNAFQTPAKFSALEPIVRDLFVERVETTYTDENASESVNSSIEVQDDVEVVGSCKTQPSPLENASKTAHNSIDAQYEGDQSVSVDNGAKEILEEIEGVESNKSGQSPTESTSIHQPEVQKVEQEVASGPFYLIRIPYLGDKFTNEINLAKLQVDEKTQSREAIRLAIRSKKDTCTDCLAKVEAAKSEERAAKDAFNAKRDEMDSIQTEINRMKNATSIDDIDERILNMEHRIEHETMTLKEEKQLLRDMKQLKNQREQLRASLGKKVEVPPTSEERDKIDERLKLLKQQLNAARKEMLQAEGVTREAKKYILMKRINYKN</sequence>
<accession>A0AAP0Q0B1</accession>
<dbReference type="Proteomes" id="UP001420932">
    <property type="component" value="Unassembled WGS sequence"/>
</dbReference>
<organism evidence="10 11">
    <name type="scientific">Stephania yunnanensis</name>
    <dbReference type="NCBI Taxonomy" id="152371"/>
    <lineage>
        <taxon>Eukaryota</taxon>
        <taxon>Viridiplantae</taxon>
        <taxon>Streptophyta</taxon>
        <taxon>Embryophyta</taxon>
        <taxon>Tracheophyta</taxon>
        <taxon>Spermatophyta</taxon>
        <taxon>Magnoliopsida</taxon>
        <taxon>Ranunculales</taxon>
        <taxon>Menispermaceae</taxon>
        <taxon>Menispermoideae</taxon>
        <taxon>Cissampelideae</taxon>
        <taxon>Stephania</taxon>
    </lineage>
</organism>
<dbReference type="EMBL" id="JBBNAF010000002">
    <property type="protein sequence ID" value="KAK9162190.1"/>
    <property type="molecule type" value="Genomic_DNA"/>
</dbReference>
<evidence type="ECO:0000256" key="4">
    <source>
        <dbReference type="ARBA" id="ARBA00022989"/>
    </source>
</evidence>
<evidence type="ECO:0000256" key="1">
    <source>
        <dbReference type="ARBA" id="ARBA00004162"/>
    </source>
</evidence>
<evidence type="ECO:0000256" key="9">
    <source>
        <dbReference type="SAM" id="MobiDB-lite"/>
    </source>
</evidence>
<dbReference type="PANTHER" id="PTHR32219">
    <property type="entry name" value="RNA-BINDING PROTEIN YLMH-RELATED"/>
    <property type="match status" value="1"/>
</dbReference>
<feature type="region of interest" description="Disordered" evidence="9">
    <location>
        <begin position="307"/>
        <end position="328"/>
    </location>
</feature>
<keyword evidence="4" id="KW-1133">Transmembrane helix</keyword>
<comment type="subcellular location">
    <subcellularLocation>
        <location evidence="1">Cell membrane</location>
        <topology evidence="1">Single-pass membrane protein</topology>
    </subcellularLocation>
</comment>
<evidence type="ECO:0000256" key="2">
    <source>
        <dbReference type="ARBA" id="ARBA00022475"/>
    </source>
</evidence>
<evidence type="ECO:0000256" key="3">
    <source>
        <dbReference type="ARBA" id="ARBA00022692"/>
    </source>
</evidence>
<proteinExistence type="inferred from homology"/>
<comment type="caution">
    <text evidence="10">The sequence shown here is derived from an EMBL/GenBank/DDBJ whole genome shotgun (WGS) entry which is preliminary data.</text>
</comment>
<feature type="compositionally biased region" description="Acidic residues" evidence="9">
    <location>
        <begin position="40"/>
        <end position="58"/>
    </location>
</feature>
<dbReference type="PANTHER" id="PTHR32219:SF3">
    <property type="entry name" value="CALPONIN-LIKE DOMAIN PROTEIN"/>
    <property type="match status" value="1"/>
</dbReference>